<dbReference type="InterPro" id="IPR029058">
    <property type="entry name" value="AB_hydrolase_fold"/>
</dbReference>
<dbReference type="Pfam" id="PF00561">
    <property type="entry name" value="Abhydrolase_1"/>
    <property type="match status" value="2"/>
</dbReference>
<dbReference type="SUPFAM" id="SSF53474">
    <property type="entry name" value="alpha/beta-Hydrolases"/>
    <property type="match status" value="1"/>
</dbReference>
<sequence>MNAARSASAKNKIDEPARLVRGAATREMQLSQVTVYGSSIRVAVWPGDKAKTPLLLLNGIGASLELLVPFADALAGREIIAFDVPGTGESGPMLVPYRMWMLSMVASGVLDKLGYGQVDVLGVSWGGAFAQQFALQNPRRCRRLILAATSQGVLMVPPKLSVLAKFITPKRFNDASYRAGIAGQIYGGKARDSKSPVEEFRKTSKLGYLYQQLALMGWTSVPWLPLLGQPTLVMAGDDDPVIPLVNAKILAGLIRDSRLHVFEDGHLFLISSAREAAGVVSEFLDSNERDGHG</sequence>
<protein>
    <submittedName>
        <fullName evidence="2">Poly(3-hydroxyalkanoate) depolymerase</fullName>
    </submittedName>
</protein>
<dbReference type="Gene3D" id="3.40.50.1820">
    <property type="entry name" value="alpha/beta hydrolase"/>
    <property type="match status" value="1"/>
</dbReference>
<dbReference type="Proteomes" id="UP000323300">
    <property type="component" value="Unassembled WGS sequence"/>
</dbReference>
<reference evidence="2 3" key="1">
    <citation type="submission" date="2016-10" db="EMBL/GenBank/DDBJ databases">
        <authorList>
            <person name="Varghese N."/>
            <person name="Submissions S."/>
        </authorList>
    </citation>
    <scope>NUCLEOTIDE SEQUENCE [LARGE SCALE GENOMIC DNA]</scope>
    <source>
        <strain evidence="2 3">DSM 21822</strain>
    </source>
</reference>
<evidence type="ECO:0000259" key="1">
    <source>
        <dbReference type="Pfam" id="PF00561"/>
    </source>
</evidence>
<dbReference type="PANTHER" id="PTHR43433">
    <property type="entry name" value="HYDROLASE, ALPHA/BETA FOLD FAMILY PROTEIN"/>
    <property type="match status" value="1"/>
</dbReference>
<dbReference type="GO" id="GO:0046503">
    <property type="term" value="P:glycerolipid catabolic process"/>
    <property type="evidence" value="ECO:0007669"/>
    <property type="project" value="TreeGrafter"/>
</dbReference>
<evidence type="ECO:0000313" key="3">
    <source>
        <dbReference type="Proteomes" id="UP000323300"/>
    </source>
</evidence>
<dbReference type="InterPro" id="IPR050471">
    <property type="entry name" value="AB_hydrolase"/>
</dbReference>
<dbReference type="InterPro" id="IPR011942">
    <property type="entry name" value="PHA_depoly_arom"/>
</dbReference>
<dbReference type="AlphaFoldDB" id="A0A1I3XMK7"/>
<gene>
    <name evidence="2" type="ORF">SAMN04488498_103371</name>
</gene>
<proteinExistence type="predicted"/>
<evidence type="ECO:0000313" key="2">
    <source>
        <dbReference type="EMBL" id="SFK20718.1"/>
    </source>
</evidence>
<dbReference type="GO" id="GO:0004806">
    <property type="term" value="F:triacylglycerol lipase activity"/>
    <property type="evidence" value="ECO:0007669"/>
    <property type="project" value="TreeGrafter"/>
</dbReference>
<dbReference type="EMBL" id="FOSL01000003">
    <property type="protein sequence ID" value="SFK20718.1"/>
    <property type="molecule type" value="Genomic_DNA"/>
</dbReference>
<organism evidence="2 3">
    <name type="scientific">Neomesorhizobium albiziae</name>
    <dbReference type="NCBI Taxonomy" id="335020"/>
    <lineage>
        <taxon>Bacteria</taxon>
        <taxon>Pseudomonadati</taxon>
        <taxon>Pseudomonadota</taxon>
        <taxon>Alphaproteobacteria</taxon>
        <taxon>Hyphomicrobiales</taxon>
        <taxon>Phyllobacteriaceae</taxon>
        <taxon>Neomesorhizobium</taxon>
    </lineage>
</organism>
<dbReference type="RefSeq" id="WP_244621641.1">
    <property type="nucleotide sequence ID" value="NZ_BSPE01000008.1"/>
</dbReference>
<dbReference type="PRINTS" id="PR00111">
    <property type="entry name" value="ABHYDROLASE"/>
</dbReference>
<dbReference type="NCBIfam" id="TIGR02240">
    <property type="entry name" value="PHA_depoly_arom"/>
    <property type="match status" value="1"/>
</dbReference>
<name>A0A1I3XMK7_9HYPH</name>
<keyword evidence="3" id="KW-1185">Reference proteome</keyword>
<feature type="domain" description="AB hydrolase-1" evidence="1">
    <location>
        <begin position="191"/>
        <end position="270"/>
    </location>
</feature>
<feature type="domain" description="AB hydrolase-1" evidence="1">
    <location>
        <begin position="53"/>
        <end position="169"/>
    </location>
</feature>
<accession>A0A1I3XMK7</accession>
<dbReference type="InterPro" id="IPR000073">
    <property type="entry name" value="AB_hydrolase_1"/>
</dbReference>
<dbReference type="PANTHER" id="PTHR43433:SF5">
    <property type="entry name" value="AB HYDROLASE-1 DOMAIN-CONTAINING PROTEIN"/>
    <property type="match status" value="1"/>
</dbReference>